<dbReference type="AlphaFoldDB" id="A0A843TFL3"/>
<proteinExistence type="predicted"/>
<organism evidence="2 3">
    <name type="scientific">Colocasia esculenta</name>
    <name type="common">Wild taro</name>
    <name type="synonym">Arum esculentum</name>
    <dbReference type="NCBI Taxonomy" id="4460"/>
    <lineage>
        <taxon>Eukaryota</taxon>
        <taxon>Viridiplantae</taxon>
        <taxon>Streptophyta</taxon>
        <taxon>Embryophyta</taxon>
        <taxon>Tracheophyta</taxon>
        <taxon>Spermatophyta</taxon>
        <taxon>Magnoliopsida</taxon>
        <taxon>Liliopsida</taxon>
        <taxon>Araceae</taxon>
        <taxon>Aroideae</taxon>
        <taxon>Colocasieae</taxon>
        <taxon>Colocasia</taxon>
    </lineage>
</organism>
<gene>
    <name evidence="2" type="ORF">Taro_000060</name>
</gene>
<feature type="compositionally biased region" description="Basic and acidic residues" evidence="1">
    <location>
        <begin position="12"/>
        <end position="21"/>
    </location>
</feature>
<sequence length="64" mass="7016">MAGPRSLPRVAGRGEESKEVENSWGEGSLKPSTRVLQNFLFTSKEENASLKDIDFGMSDFVKPG</sequence>
<dbReference type="Proteomes" id="UP000652761">
    <property type="component" value="Unassembled WGS sequence"/>
</dbReference>
<protein>
    <submittedName>
        <fullName evidence="2">Uncharacterized protein</fullName>
    </submittedName>
</protein>
<feature type="region of interest" description="Disordered" evidence="1">
    <location>
        <begin position="1"/>
        <end position="28"/>
    </location>
</feature>
<evidence type="ECO:0000313" key="3">
    <source>
        <dbReference type="Proteomes" id="UP000652761"/>
    </source>
</evidence>
<dbReference type="EMBL" id="NMUH01000001">
    <property type="protein sequence ID" value="MQL67770.1"/>
    <property type="molecule type" value="Genomic_DNA"/>
</dbReference>
<accession>A0A843TFL3</accession>
<reference evidence="2" key="1">
    <citation type="submission" date="2017-07" db="EMBL/GenBank/DDBJ databases">
        <title>Taro Niue Genome Assembly and Annotation.</title>
        <authorList>
            <person name="Atibalentja N."/>
            <person name="Keating K."/>
            <person name="Fields C.J."/>
        </authorList>
    </citation>
    <scope>NUCLEOTIDE SEQUENCE</scope>
    <source>
        <strain evidence="2">Niue_2</strain>
        <tissue evidence="2">Leaf</tissue>
    </source>
</reference>
<evidence type="ECO:0000313" key="2">
    <source>
        <dbReference type="EMBL" id="MQL67770.1"/>
    </source>
</evidence>
<keyword evidence="3" id="KW-1185">Reference proteome</keyword>
<name>A0A843TFL3_COLES</name>
<evidence type="ECO:0000256" key="1">
    <source>
        <dbReference type="SAM" id="MobiDB-lite"/>
    </source>
</evidence>
<comment type="caution">
    <text evidence="2">The sequence shown here is derived from an EMBL/GenBank/DDBJ whole genome shotgun (WGS) entry which is preliminary data.</text>
</comment>